<keyword evidence="2" id="KW-1185">Reference proteome</keyword>
<dbReference type="OrthoDB" id="5096121at2759"/>
<evidence type="ECO:0000313" key="1">
    <source>
        <dbReference type="EMBL" id="KAH7137082.1"/>
    </source>
</evidence>
<protein>
    <submittedName>
        <fullName evidence="1">Uncharacterized protein</fullName>
    </submittedName>
</protein>
<dbReference type="Proteomes" id="UP000717696">
    <property type="component" value="Unassembled WGS sequence"/>
</dbReference>
<evidence type="ECO:0000313" key="2">
    <source>
        <dbReference type="Proteomes" id="UP000717696"/>
    </source>
</evidence>
<dbReference type="AlphaFoldDB" id="A0A9P9EH96"/>
<name>A0A9P9EH96_9HYPO</name>
<organism evidence="1 2">
    <name type="scientific">Dactylonectria estremocensis</name>
    <dbReference type="NCBI Taxonomy" id="1079267"/>
    <lineage>
        <taxon>Eukaryota</taxon>
        <taxon>Fungi</taxon>
        <taxon>Dikarya</taxon>
        <taxon>Ascomycota</taxon>
        <taxon>Pezizomycotina</taxon>
        <taxon>Sordariomycetes</taxon>
        <taxon>Hypocreomycetidae</taxon>
        <taxon>Hypocreales</taxon>
        <taxon>Nectriaceae</taxon>
        <taxon>Dactylonectria</taxon>
    </lineage>
</organism>
<sequence length="132" mass="14813">MDWSRGLLALNTALTLYIPRSPLQLPFASQSNLQAVATTHIATDHLMEQWLQAAHAAKAAHDDARSEAYKGSVVALVAEEVAHLYHEHMISKIKGTILTTQQIVEVYYEAWMHYSAHRDQEVTPMLPPEIPN</sequence>
<dbReference type="EMBL" id="JAGMUU010000016">
    <property type="protein sequence ID" value="KAH7137082.1"/>
    <property type="molecule type" value="Genomic_DNA"/>
</dbReference>
<comment type="caution">
    <text evidence="1">The sequence shown here is derived from an EMBL/GenBank/DDBJ whole genome shotgun (WGS) entry which is preliminary data.</text>
</comment>
<gene>
    <name evidence="1" type="ORF">B0J13DRAFT_625676</name>
</gene>
<proteinExistence type="predicted"/>
<reference evidence="1" key="1">
    <citation type="journal article" date="2021" name="Nat. Commun.">
        <title>Genetic determinants of endophytism in the Arabidopsis root mycobiome.</title>
        <authorList>
            <person name="Mesny F."/>
            <person name="Miyauchi S."/>
            <person name="Thiergart T."/>
            <person name="Pickel B."/>
            <person name="Atanasova L."/>
            <person name="Karlsson M."/>
            <person name="Huettel B."/>
            <person name="Barry K.W."/>
            <person name="Haridas S."/>
            <person name="Chen C."/>
            <person name="Bauer D."/>
            <person name="Andreopoulos W."/>
            <person name="Pangilinan J."/>
            <person name="LaButti K."/>
            <person name="Riley R."/>
            <person name="Lipzen A."/>
            <person name="Clum A."/>
            <person name="Drula E."/>
            <person name="Henrissat B."/>
            <person name="Kohler A."/>
            <person name="Grigoriev I.V."/>
            <person name="Martin F.M."/>
            <person name="Hacquard S."/>
        </authorList>
    </citation>
    <scope>NUCLEOTIDE SEQUENCE</scope>
    <source>
        <strain evidence="1">MPI-CAGE-AT-0021</strain>
    </source>
</reference>
<accession>A0A9P9EH96</accession>